<comment type="caution">
    <text evidence="1">The sequence shown here is derived from an EMBL/GenBank/DDBJ whole genome shotgun (WGS) entry which is preliminary data.</text>
</comment>
<dbReference type="EMBL" id="AWWV01012797">
    <property type="protein sequence ID" value="OMO64505.1"/>
    <property type="molecule type" value="Genomic_DNA"/>
</dbReference>
<gene>
    <name evidence="1" type="ORF">CCACVL1_21707</name>
</gene>
<dbReference type="Gramene" id="OMO64505">
    <property type="protein sequence ID" value="OMO64505"/>
    <property type="gene ID" value="CCACVL1_21707"/>
</dbReference>
<protein>
    <submittedName>
        <fullName evidence="1">Uncharacterized protein</fullName>
    </submittedName>
</protein>
<evidence type="ECO:0000313" key="2">
    <source>
        <dbReference type="Proteomes" id="UP000188268"/>
    </source>
</evidence>
<evidence type="ECO:0000313" key="1">
    <source>
        <dbReference type="EMBL" id="OMO64505.1"/>
    </source>
</evidence>
<name>A0A1R3H2B5_COCAP</name>
<dbReference type="AlphaFoldDB" id="A0A1R3H2B5"/>
<organism evidence="1 2">
    <name type="scientific">Corchorus capsularis</name>
    <name type="common">Jute</name>
    <dbReference type="NCBI Taxonomy" id="210143"/>
    <lineage>
        <taxon>Eukaryota</taxon>
        <taxon>Viridiplantae</taxon>
        <taxon>Streptophyta</taxon>
        <taxon>Embryophyta</taxon>
        <taxon>Tracheophyta</taxon>
        <taxon>Spermatophyta</taxon>
        <taxon>Magnoliopsida</taxon>
        <taxon>eudicotyledons</taxon>
        <taxon>Gunneridae</taxon>
        <taxon>Pentapetalae</taxon>
        <taxon>rosids</taxon>
        <taxon>malvids</taxon>
        <taxon>Malvales</taxon>
        <taxon>Malvaceae</taxon>
        <taxon>Grewioideae</taxon>
        <taxon>Apeibeae</taxon>
        <taxon>Corchorus</taxon>
    </lineage>
</organism>
<reference evidence="1 2" key="1">
    <citation type="submission" date="2013-09" db="EMBL/GenBank/DDBJ databases">
        <title>Corchorus capsularis genome sequencing.</title>
        <authorList>
            <person name="Alam M."/>
            <person name="Haque M.S."/>
            <person name="Islam M.S."/>
            <person name="Emdad E.M."/>
            <person name="Islam M.M."/>
            <person name="Ahmed B."/>
            <person name="Halim A."/>
            <person name="Hossen Q.M.M."/>
            <person name="Hossain M.Z."/>
            <person name="Ahmed R."/>
            <person name="Khan M.M."/>
            <person name="Islam R."/>
            <person name="Rashid M.M."/>
            <person name="Khan S.A."/>
            <person name="Rahman M.S."/>
            <person name="Alam M."/>
        </authorList>
    </citation>
    <scope>NUCLEOTIDE SEQUENCE [LARGE SCALE GENOMIC DNA]</scope>
    <source>
        <strain evidence="2">cv. CVL-1</strain>
        <tissue evidence="1">Whole seedling</tissue>
    </source>
</reference>
<keyword evidence="2" id="KW-1185">Reference proteome</keyword>
<sequence length="35" mass="3973">MALLSTENQYLVMPTLEEYLRALVRAHGGLNPEKN</sequence>
<proteinExistence type="predicted"/>
<accession>A0A1R3H2B5</accession>
<dbReference type="Proteomes" id="UP000188268">
    <property type="component" value="Unassembled WGS sequence"/>
</dbReference>